<comment type="caution">
    <text evidence="1">The sequence shown here is derived from an EMBL/GenBank/DDBJ whole genome shotgun (WGS) entry which is preliminary data.</text>
</comment>
<dbReference type="InterPro" id="IPR027417">
    <property type="entry name" value="P-loop_NTPase"/>
</dbReference>
<dbReference type="InterPro" id="IPR038695">
    <property type="entry name" value="Saro_0823-like_sf"/>
</dbReference>
<protein>
    <submittedName>
        <fullName evidence="1">DUF192 domain-containing protein</fullName>
    </submittedName>
</protein>
<dbReference type="Gene3D" id="2.60.120.1140">
    <property type="entry name" value="Protein of unknown function DUF192"/>
    <property type="match status" value="1"/>
</dbReference>
<sequence length="168" mass="19341">MKNKCILLTVIVVIFFLIFIAFTGRSKVNNNNVESNKDNSFTLSSLSNYDIVELETSTGKILELEVVNTPGKRAYGLMFREEMEPDHGMLFVFDDEDYRTFHMANTFLSLDMIFLDKDFNIVTIHENTKTNQIEEKYPSTEPVMYVIEMNSGWVENNSISVGDKLNLL</sequence>
<dbReference type="Proteomes" id="UP000714915">
    <property type="component" value="Unassembled WGS sequence"/>
</dbReference>
<evidence type="ECO:0000313" key="1">
    <source>
        <dbReference type="EMBL" id="MCA9387139.1"/>
    </source>
</evidence>
<accession>A0A955LAK7</accession>
<dbReference type="EMBL" id="JAGQLF010000053">
    <property type="protein sequence ID" value="MCA9387139.1"/>
    <property type="molecule type" value="Genomic_DNA"/>
</dbReference>
<reference evidence="1" key="1">
    <citation type="submission" date="2020-04" db="EMBL/GenBank/DDBJ databases">
        <authorList>
            <person name="Zhang T."/>
        </authorList>
    </citation>
    <scope>NUCLEOTIDE SEQUENCE</scope>
    <source>
        <strain evidence="1">HKST-UBA09</strain>
    </source>
</reference>
<dbReference type="AlphaFoldDB" id="A0A955LAK7"/>
<reference evidence="1" key="2">
    <citation type="journal article" date="2021" name="Microbiome">
        <title>Successional dynamics and alternative stable states in a saline activated sludge microbial community over 9 years.</title>
        <authorList>
            <person name="Wang Y."/>
            <person name="Ye J."/>
            <person name="Ju F."/>
            <person name="Liu L."/>
            <person name="Boyd J.A."/>
            <person name="Deng Y."/>
            <person name="Parks D.H."/>
            <person name="Jiang X."/>
            <person name="Yin X."/>
            <person name="Woodcroft B.J."/>
            <person name="Tyson G.W."/>
            <person name="Hugenholtz P."/>
            <person name="Polz M.F."/>
            <person name="Zhang T."/>
        </authorList>
    </citation>
    <scope>NUCLEOTIDE SEQUENCE</scope>
    <source>
        <strain evidence="1">HKST-UBA09</strain>
    </source>
</reference>
<dbReference type="SUPFAM" id="SSF52540">
    <property type="entry name" value="P-loop containing nucleoside triphosphate hydrolases"/>
    <property type="match status" value="1"/>
</dbReference>
<evidence type="ECO:0000313" key="2">
    <source>
        <dbReference type="Proteomes" id="UP000714915"/>
    </source>
</evidence>
<gene>
    <name evidence="1" type="ORF">KC669_03840</name>
</gene>
<name>A0A955LAK7_9BACT</name>
<proteinExistence type="predicted"/>
<organism evidence="1 2">
    <name type="scientific">Candidatus Dojkabacteria bacterium</name>
    <dbReference type="NCBI Taxonomy" id="2099670"/>
    <lineage>
        <taxon>Bacteria</taxon>
        <taxon>Candidatus Dojkabacteria</taxon>
    </lineage>
</organism>
<dbReference type="InterPro" id="IPR003795">
    <property type="entry name" value="DUF192"/>
</dbReference>
<dbReference type="PANTHER" id="PTHR37953">
    <property type="entry name" value="UPF0127 PROTEIN MJ1496"/>
    <property type="match status" value="1"/>
</dbReference>
<dbReference type="Pfam" id="PF02643">
    <property type="entry name" value="DUF192"/>
    <property type="match status" value="1"/>
</dbReference>
<dbReference type="PANTHER" id="PTHR37953:SF1">
    <property type="entry name" value="UPF0127 PROTEIN MJ1496"/>
    <property type="match status" value="1"/>
</dbReference>